<dbReference type="EMBL" id="REFR01000009">
    <property type="protein sequence ID" value="RMB12221.1"/>
    <property type="molecule type" value="Genomic_DNA"/>
</dbReference>
<evidence type="ECO:0000313" key="3">
    <source>
        <dbReference type="Proteomes" id="UP000271227"/>
    </source>
</evidence>
<dbReference type="AlphaFoldDB" id="A0A3M0CRN1"/>
<evidence type="ECO:0000256" key="1">
    <source>
        <dbReference type="SAM" id="MobiDB-lite"/>
    </source>
</evidence>
<evidence type="ECO:0000313" key="2">
    <source>
        <dbReference type="EMBL" id="RMB12221.1"/>
    </source>
</evidence>
<organism evidence="2 3">
    <name type="scientific">Eilatimonas milleporae</name>
    <dbReference type="NCBI Taxonomy" id="911205"/>
    <lineage>
        <taxon>Bacteria</taxon>
        <taxon>Pseudomonadati</taxon>
        <taxon>Pseudomonadota</taxon>
        <taxon>Alphaproteobacteria</taxon>
        <taxon>Kordiimonadales</taxon>
        <taxon>Kordiimonadaceae</taxon>
        <taxon>Eilatimonas</taxon>
    </lineage>
</organism>
<comment type="caution">
    <text evidence="2">The sequence shown here is derived from an EMBL/GenBank/DDBJ whole genome shotgun (WGS) entry which is preliminary data.</text>
</comment>
<reference evidence="2 3" key="1">
    <citation type="submission" date="2018-10" db="EMBL/GenBank/DDBJ databases">
        <title>Genomic Encyclopedia of Archaeal and Bacterial Type Strains, Phase II (KMG-II): from individual species to whole genera.</title>
        <authorList>
            <person name="Goeker M."/>
        </authorList>
    </citation>
    <scope>NUCLEOTIDE SEQUENCE [LARGE SCALE GENOMIC DNA]</scope>
    <source>
        <strain evidence="2 3">DSM 25217</strain>
    </source>
</reference>
<feature type="compositionally biased region" description="Low complexity" evidence="1">
    <location>
        <begin position="212"/>
        <end position="221"/>
    </location>
</feature>
<proteinExistence type="predicted"/>
<keyword evidence="3" id="KW-1185">Reference proteome</keyword>
<sequence>MGTTGLERIEQTLKNMVPEVELCQGVNILTNKIHNTFIHKDRLVFDRTSDFAASAQGQNNTDGLIPGWKQWPTKSETLAKLISTSEKSSSGSKSEKFGGVKASYGLLTAGLSLAHASETNKAESFGSVYRLVGVARTYREALLYNPADETRASGPETDDAKLAAAMVEKAAPQISELLAQIRALDLAIHNIEMRGKSSDSDAATAGGGDAGSDGTAAADTSQSHEDTLKALSDKKLRKARLVSQFYKRFGTHVVTAVKKGQMGFLVLELQQKSNAAAEASSLAMQAEAGYAGVGAVSGGYKKAEQSEIKTSQYDVNYKIVTNPHNVSIEESLKNALSVINTAVKDAASFNLNTVEISPIKDALKPPTMPTIPDSARQNAKDRRLSLVSKNQDIQALKTLVTSELKALESAPSPREYKVGTEAQTAMQTIIAKINDGNYIDKNGDRVSLTAEDVDLLKIAGKLLAQNAMELSGQAFDDLFEKAEQTAAQGELPPPQERAANRPRAFSEAVRRKTSLSMSDLVQENEDFKEKARRGTYA</sequence>
<dbReference type="RefSeq" id="WP_121937410.1">
    <property type="nucleotide sequence ID" value="NZ_REFR01000009.1"/>
</dbReference>
<name>A0A3M0CRN1_9PROT</name>
<dbReference type="InParanoid" id="A0A3M0CRN1"/>
<protein>
    <submittedName>
        <fullName evidence="2">Uncharacterized protein</fullName>
    </submittedName>
</protein>
<dbReference type="Proteomes" id="UP000271227">
    <property type="component" value="Unassembled WGS sequence"/>
</dbReference>
<accession>A0A3M0CRN1</accession>
<gene>
    <name evidence="2" type="ORF">BXY39_0714</name>
</gene>
<feature type="region of interest" description="Disordered" evidence="1">
    <location>
        <begin position="197"/>
        <end position="229"/>
    </location>
</feature>
<feature type="region of interest" description="Disordered" evidence="1">
    <location>
        <begin position="487"/>
        <end position="537"/>
    </location>
</feature>